<sequence>MKKLKLNKQQKRNLPIFYNYISYRKMDSSNFYFHMPESKKYMNFTNISAPNTFISKIIDYSQID</sequence>
<dbReference type="Proteomes" id="UP000256769">
    <property type="component" value="Unassembled WGS sequence"/>
</dbReference>
<accession>A0A3D9CM32</accession>
<dbReference type="EMBL" id="QNUE01000007">
    <property type="protein sequence ID" value="REC66792.1"/>
    <property type="molecule type" value="Genomic_DNA"/>
</dbReference>
<reference evidence="1 2" key="1">
    <citation type="journal article" date="2007" name="Int. J. Syst. Evol. Microbiol.">
        <title>Chryseobacterium flavum sp. nov., isolated from polluted soil.</title>
        <authorList>
            <person name="Zhou Y."/>
            <person name="Dong J."/>
            <person name="Wang X."/>
            <person name="Huang X."/>
            <person name="Zhang K.Y."/>
            <person name="Zhang Y.Q."/>
            <person name="Guo Y.F."/>
            <person name="Lai R."/>
            <person name="Li W.J."/>
        </authorList>
    </citation>
    <scope>NUCLEOTIDE SEQUENCE [LARGE SCALE GENOMIC DNA]</scope>
    <source>
        <strain evidence="1 2">KCTC 12877</strain>
    </source>
</reference>
<proteinExistence type="predicted"/>
<gene>
    <name evidence="1" type="ORF">DRF59_10770</name>
</gene>
<protein>
    <submittedName>
        <fullName evidence="1">Uncharacterized protein</fullName>
    </submittedName>
</protein>
<evidence type="ECO:0000313" key="2">
    <source>
        <dbReference type="Proteomes" id="UP000256769"/>
    </source>
</evidence>
<comment type="caution">
    <text evidence="1">The sequence shown here is derived from an EMBL/GenBank/DDBJ whole genome shotgun (WGS) entry which is preliminary data.</text>
</comment>
<name>A0A3D9CM32_9FLAO</name>
<evidence type="ECO:0000313" key="1">
    <source>
        <dbReference type="EMBL" id="REC66792.1"/>
    </source>
</evidence>
<organism evidence="1 2">
    <name type="scientific">Chryseobacterium flavum</name>
    <dbReference type="NCBI Taxonomy" id="415851"/>
    <lineage>
        <taxon>Bacteria</taxon>
        <taxon>Pseudomonadati</taxon>
        <taxon>Bacteroidota</taxon>
        <taxon>Flavobacteriia</taxon>
        <taxon>Flavobacteriales</taxon>
        <taxon>Weeksellaceae</taxon>
        <taxon>Chryseobacterium group</taxon>
        <taxon>Chryseobacterium</taxon>
    </lineage>
</organism>
<dbReference type="AlphaFoldDB" id="A0A3D9CM32"/>
<keyword evidence="2" id="KW-1185">Reference proteome</keyword>